<dbReference type="EMBL" id="CMVM020000458">
    <property type="status" value="NOT_ANNOTATED_CDS"/>
    <property type="molecule type" value="Genomic_DNA"/>
</dbReference>
<evidence type="ECO:0000313" key="2">
    <source>
        <dbReference type="Proteomes" id="UP000024404"/>
    </source>
</evidence>
<proteinExistence type="predicted"/>
<name>A0A8R1XR12_ONCVO</name>
<dbReference type="AlphaFoldDB" id="A0A8R1XR12"/>
<accession>A0A8R1XR12</accession>
<keyword evidence="2" id="KW-1185">Reference proteome</keyword>
<protein>
    <submittedName>
        <fullName evidence="1">Uncharacterized protein</fullName>
    </submittedName>
</protein>
<reference evidence="2" key="1">
    <citation type="submission" date="2013-10" db="EMBL/GenBank/DDBJ databases">
        <title>Genome sequencing of Onchocerca volvulus.</title>
        <authorList>
            <person name="Cotton J."/>
            <person name="Tsai J."/>
            <person name="Stanley E."/>
            <person name="Tracey A."/>
            <person name="Holroyd N."/>
            <person name="Lustigman S."/>
            <person name="Berriman M."/>
        </authorList>
    </citation>
    <scope>NUCLEOTIDE SEQUENCE</scope>
</reference>
<evidence type="ECO:0000313" key="1">
    <source>
        <dbReference type="EnsemblMetazoa" id="OVOC12423.1"/>
    </source>
</evidence>
<reference evidence="1" key="2">
    <citation type="submission" date="2022-06" db="UniProtKB">
        <authorList>
            <consortium name="EnsemblMetazoa"/>
        </authorList>
    </citation>
    <scope>IDENTIFICATION</scope>
</reference>
<dbReference type="EnsemblMetazoa" id="OVOC12423.1">
    <property type="protein sequence ID" value="OVOC12423.1"/>
    <property type="gene ID" value="WBGene00249232"/>
</dbReference>
<sequence length="152" mass="17614">MDPDEHIASRIRSAIIALDFRPGVSQQRQQSPQYSDHQFIKNNGVQCLHMLTSSFHQQKGNCISERFSCVNIIDKKNTIIAWSVPKQFETMKDEKMILVFELYWGILNAMGMESTNLHFDPCLPPFKEETDCVSCSDFVPPEKERSIYRKLL</sequence>
<dbReference type="Proteomes" id="UP000024404">
    <property type="component" value="Unassembled WGS sequence"/>
</dbReference>
<organism evidence="1 2">
    <name type="scientific">Onchocerca volvulus</name>
    <dbReference type="NCBI Taxonomy" id="6282"/>
    <lineage>
        <taxon>Eukaryota</taxon>
        <taxon>Metazoa</taxon>
        <taxon>Ecdysozoa</taxon>
        <taxon>Nematoda</taxon>
        <taxon>Chromadorea</taxon>
        <taxon>Rhabditida</taxon>
        <taxon>Spirurina</taxon>
        <taxon>Spiruromorpha</taxon>
        <taxon>Filarioidea</taxon>
        <taxon>Onchocercidae</taxon>
        <taxon>Onchocerca</taxon>
    </lineage>
</organism>